<gene>
    <name evidence="1" type="ORF">I6G80_14625</name>
</gene>
<proteinExistence type="predicted"/>
<accession>A0AB37GH02</accession>
<dbReference type="EMBL" id="CP065647">
    <property type="protein sequence ID" value="QPR71080.1"/>
    <property type="molecule type" value="Genomic_DNA"/>
</dbReference>
<protein>
    <submittedName>
        <fullName evidence="1">Uncharacterized protein</fullName>
    </submittedName>
</protein>
<sequence length="125" mass="15058">MTQKQIFYFNSYDVLKLSNKQWNNDIRKHYIMYKQLKNAEMITEQDIDKLLENNYNFWVKVITENPVFNKGGVLVELTLLYSNKPILGYIDKQYYTNKLKIHDSVVILSLFYFHFNHTHSLTDKP</sequence>
<evidence type="ECO:0000313" key="2">
    <source>
        <dbReference type="Proteomes" id="UP000595038"/>
    </source>
</evidence>
<dbReference type="Proteomes" id="UP000595038">
    <property type="component" value="Chromosome"/>
</dbReference>
<dbReference type="AlphaFoldDB" id="A0AB37GH02"/>
<organism evidence="1 2">
    <name type="scientific">Bacillus licheniformis</name>
    <dbReference type="NCBI Taxonomy" id="1402"/>
    <lineage>
        <taxon>Bacteria</taxon>
        <taxon>Bacillati</taxon>
        <taxon>Bacillota</taxon>
        <taxon>Bacilli</taxon>
        <taxon>Bacillales</taxon>
        <taxon>Bacillaceae</taxon>
        <taxon>Bacillus</taxon>
    </lineage>
</organism>
<dbReference type="RefSeq" id="WP_197941991.1">
    <property type="nucleotide sequence ID" value="NZ_CP065647.1"/>
</dbReference>
<evidence type="ECO:0000313" key="1">
    <source>
        <dbReference type="EMBL" id="QPR71080.1"/>
    </source>
</evidence>
<reference evidence="1 2" key="1">
    <citation type="submission" date="2020-12" db="EMBL/GenBank/DDBJ databases">
        <title>FDA dAtabase for Regulatory Grade micrObial Sequences (FDA-ARGOS): Supporting development and validation of Infectious Disease Dx tests.</title>
        <authorList>
            <person name="Nelson B."/>
            <person name="Plummer A."/>
            <person name="Tallon L."/>
            <person name="Sadzewicz L."/>
            <person name="Zhao X."/>
            <person name="Boylan J."/>
            <person name="Ott S."/>
            <person name="Bowen H."/>
            <person name="Vavikolanu K."/>
            <person name="Mehta A."/>
            <person name="Aluvathingal J."/>
            <person name="Nadendla S."/>
            <person name="Myers T."/>
            <person name="Yan Y."/>
            <person name="Sichtig H."/>
        </authorList>
    </citation>
    <scope>NUCLEOTIDE SEQUENCE [LARGE SCALE GENOMIC DNA]</scope>
    <source>
        <strain evidence="1 2">FDAARGOS_923</strain>
    </source>
</reference>
<name>A0AB37GH02_BACLI</name>